<feature type="domain" description="STAS" evidence="7">
    <location>
        <begin position="538"/>
        <end position="619"/>
    </location>
</feature>
<evidence type="ECO:0000259" key="7">
    <source>
        <dbReference type="Pfam" id="PF01740"/>
    </source>
</evidence>
<feature type="transmembrane region" description="Helical" evidence="5">
    <location>
        <begin position="289"/>
        <end position="313"/>
    </location>
</feature>
<dbReference type="Proteomes" id="UP000014500">
    <property type="component" value="Unassembled WGS sequence"/>
</dbReference>
<dbReference type="InterPro" id="IPR001902">
    <property type="entry name" value="SLC26A/SulP_fam"/>
</dbReference>
<evidence type="ECO:0008006" key="10">
    <source>
        <dbReference type="Google" id="ProtNLM"/>
    </source>
</evidence>
<dbReference type="eggNOG" id="KOG0236">
    <property type="taxonomic scope" value="Eukaryota"/>
</dbReference>
<dbReference type="PhylomeDB" id="T1J2U4"/>
<dbReference type="InterPro" id="IPR011547">
    <property type="entry name" value="SLC26A/SulP_dom"/>
</dbReference>
<organism evidence="8 9">
    <name type="scientific">Strigamia maritima</name>
    <name type="common">European centipede</name>
    <name type="synonym">Geophilus maritimus</name>
    <dbReference type="NCBI Taxonomy" id="126957"/>
    <lineage>
        <taxon>Eukaryota</taxon>
        <taxon>Metazoa</taxon>
        <taxon>Ecdysozoa</taxon>
        <taxon>Arthropoda</taxon>
        <taxon>Myriapoda</taxon>
        <taxon>Chilopoda</taxon>
        <taxon>Pleurostigmophora</taxon>
        <taxon>Geophilomorpha</taxon>
        <taxon>Linotaeniidae</taxon>
        <taxon>Strigamia</taxon>
    </lineage>
</organism>
<feature type="transmembrane region" description="Helical" evidence="5">
    <location>
        <begin position="248"/>
        <end position="268"/>
    </location>
</feature>
<dbReference type="EMBL" id="JH431809">
    <property type="status" value="NOT_ANNOTATED_CDS"/>
    <property type="molecule type" value="Genomic_DNA"/>
</dbReference>
<feature type="transmembrane region" description="Helical" evidence="5">
    <location>
        <begin position="459"/>
        <end position="476"/>
    </location>
</feature>
<dbReference type="PANTHER" id="PTHR11814">
    <property type="entry name" value="SULFATE TRANSPORTER"/>
    <property type="match status" value="1"/>
</dbReference>
<dbReference type="GO" id="GO:0055085">
    <property type="term" value="P:transmembrane transport"/>
    <property type="evidence" value="ECO:0007669"/>
    <property type="project" value="InterPro"/>
</dbReference>
<feature type="transmembrane region" description="Helical" evidence="5">
    <location>
        <begin position="101"/>
        <end position="123"/>
    </location>
</feature>
<evidence type="ECO:0000313" key="8">
    <source>
        <dbReference type="EnsemblMetazoa" id="SMAR007893-PA"/>
    </source>
</evidence>
<feature type="domain" description="SLC26A/SulP transporter" evidence="6">
    <location>
        <begin position="96"/>
        <end position="493"/>
    </location>
</feature>
<keyword evidence="9" id="KW-1185">Reference proteome</keyword>
<dbReference type="Pfam" id="PF00916">
    <property type="entry name" value="Sulfate_transp"/>
    <property type="match status" value="1"/>
</dbReference>
<dbReference type="GO" id="GO:0016020">
    <property type="term" value="C:membrane"/>
    <property type="evidence" value="ECO:0007669"/>
    <property type="project" value="UniProtKB-SubCell"/>
</dbReference>
<dbReference type="OMA" id="YPMWKSK"/>
<accession>T1J2U4</accession>
<reference evidence="9" key="1">
    <citation type="submission" date="2011-05" db="EMBL/GenBank/DDBJ databases">
        <authorList>
            <person name="Richards S.R."/>
            <person name="Qu J."/>
            <person name="Jiang H."/>
            <person name="Jhangiani S.N."/>
            <person name="Agravi P."/>
            <person name="Goodspeed R."/>
            <person name="Gross S."/>
            <person name="Mandapat C."/>
            <person name="Jackson L."/>
            <person name="Mathew T."/>
            <person name="Pu L."/>
            <person name="Thornton R."/>
            <person name="Saada N."/>
            <person name="Wilczek-Boney K.B."/>
            <person name="Lee S."/>
            <person name="Kovar C."/>
            <person name="Wu Y."/>
            <person name="Scherer S.E."/>
            <person name="Worley K.C."/>
            <person name="Muzny D.M."/>
            <person name="Gibbs R."/>
        </authorList>
    </citation>
    <scope>NUCLEOTIDE SEQUENCE</scope>
    <source>
        <strain evidence="9">Brora</strain>
    </source>
</reference>
<feature type="transmembrane region" description="Helical" evidence="5">
    <location>
        <begin position="488"/>
        <end position="519"/>
    </location>
</feature>
<dbReference type="Gene3D" id="3.30.750.24">
    <property type="entry name" value="STAS domain"/>
    <property type="match status" value="1"/>
</dbReference>
<evidence type="ECO:0000256" key="4">
    <source>
        <dbReference type="ARBA" id="ARBA00023136"/>
    </source>
</evidence>
<dbReference type="InterPro" id="IPR036513">
    <property type="entry name" value="STAS_dom_sf"/>
</dbReference>
<evidence type="ECO:0000256" key="3">
    <source>
        <dbReference type="ARBA" id="ARBA00022989"/>
    </source>
</evidence>
<evidence type="ECO:0000256" key="1">
    <source>
        <dbReference type="ARBA" id="ARBA00004141"/>
    </source>
</evidence>
<feature type="transmembrane region" description="Helical" evidence="5">
    <location>
        <begin position="394"/>
        <end position="412"/>
    </location>
</feature>
<feature type="transmembrane region" description="Helical" evidence="5">
    <location>
        <begin position="129"/>
        <end position="159"/>
    </location>
</feature>
<keyword evidence="3 5" id="KW-1133">Transmembrane helix</keyword>
<reference evidence="8" key="2">
    <citation type="submission" date="2015-02" db="UniProtKB">
        <authorList>
            <consortium name="EnsemblMetazoa"/>
        </authorList>
    </citation>
    <scope>IDENTIFICATION</scope>
</reference>
<evidence type="ECO:0000313" key="9">
    <source>
        <dbReference type="Proteomes" id="UP000014500"/>
    </source>
</evidence>
<feature type="transmembrane region" description="Helical" evidence="5">
    <location>
        <begin position="360"/>
        <end position="382"/>
    </location>
</feature>
<evidence type="ECO:0000259" key="6">
    <source>
        <dbReference type="Pfam" id="PF00916"/>
    </source>
</evidence>
<dbReference type="SUPFAM" id="SSF52091">
    <property type="entry name" value="SpoIIaa-like"/>
    <property type="match status" value="1"/>
</dbReference>
<proteinExistence type="predicted"/>
<dbReference type="EnsemblMetazoa" id="SMAR007893-RA">
    <property type="protein sequence ID" value="SMAR007893-PA"/>
    <property type="gene ID" value="SMAR007893"/>
</dbReference>
<dbReference type="HOGENOM" id="CLU_003182_12_2_1"/>
<keyword evidence="4 5" id="KW-0472">Membrane</keyword>
<comment type="subcellular location">
    <subcellularLocation>
        <location evidence="1">Membrane</location>
        <topology evidence="1">Multi-pass membrane protein</topology>
    </subcellularLocation>
</comment>
<dbReference type="InterPro" id="IPR002645">
    <property type="entry name" value="STAS_dom"/>
</dbReference>
<protein>
    <recommendedName>
        <fullName evidence="10">STAS domain-containing protein</fullName>
    </recommendedName>
</protein>
<keyword evidence="2 5" id="KW-0812">Transmembrane</keyword>
<feature type="transmembrane region" description="Helical" evidence="5">
    <location>
        <begin position="171"/>
        <end position="195"/>
    </location>
</feature>
<evidence type="ECO:0000256" key="2">
    <source>
        <dbReference type="ARBA" id="ARBA00022692"/>
    </source>
</evidence>
<dbReference type="Pfam" id="PF01740">
    <property type="entry name" value="STAS"/>
    <property type="match status" value="1"/>
</dbReference>
<evidence type="ECO:0000256" key="5">
    <source>
        <dbReference type="SAM" id="Phobius"/>
    </source>
</evidence>
<name>T1J2U4_STRMM</name>
<feature type="transmembrane region" description="Helical" evidence="5">
    <location>
        <begin position="15"/>
        <end position="35"/>
    </location>
</feature>
<dbReference type="CDD" id="cd07042">
    <property type="entry name" value="STAS_SulP_like_sulfate_transporter"/>
    <property type="match status" value="1"/>
</dbReference>
<dbReference type="AlphaFoldDB" id="T1J2U4"/>
<dbReference type="STRING" id="126957.T1J2U4"/>
<sequence>MVDNWSLIRSNSFDYFIQTSITKFIYLQFGIFIVIMEKPPTNTIDNEKKRMESVKACCAVASSAVQKRLLRCCSLATVKRHLPILKWLPGYGINDFTSDMVAGFTIGLTIIPQSMAYASIAGLPPQYGLYAAFMGSFMYCIFGSTEAINIGPTAIMGLLTAVHVKRGGPDAAVLLCFYAGCFELACGILNLGFLIDFISAPVISGFSSAAAIIISTTQLKGLLGVHIDDETFMGVVTTIQEKKNLINYYDLGLGLGCVLLLFLLRILGTIRWKTADIDIPVWKRVLRKSLWLISAGRNAIIVILASLMTFILMNRGSHVFSITGEIDGGLPPFKPPNFRITDTAMYNNVTRNELDSFKDFGSGLILVPLLAILEHIAIAKVFARGKSLDSTQELISLGVASIAGSFVLSFPVSGSFSRTALNASCGVKTPLGGVLTGIIVLLAIAFLAPTFFYIPKASLSAVIITAVIVMIEYRLLPYLWKTKKTDLLIMLLTFVCCIFSQVEYGILVGICASIAVLLYNTARPKITSELIIINGKEHILIRPDRMLNFPSVEYLRARIMKATKKNERIPAILDGVYLCGMDYTVIQCVNELIDEFKQRNQTLIFVNLKDKVVKKIKVLEPKGFIYYDSMTELETAITNGVVFGSENIELSVISNGNIQNSYINCDQESGSATYAKGDVLPSKEIKTDDAVVYLPDLSEERQSKL</sequence>
<feature type="transmembrane region" description="Helical" evidence="5">
    <location>
        <begin position="432"/>
        <end position="452"/>
    </location>
</feature>